<dbReference type="GO" id="GO:0008217">
    <property type="term" value="P:regulation of blood pressure"/>
    <property type="evidence" value="ECO:0007669"/>
    <property type="project" value="TreeGrafter"/>
</dbReference>
<organism evidence="14 15">
    <name type="scientific">Xiphophorus couchianus</name>
    <name type="common">Monterrey platyfish</name>
    <dbReference type="NCBI Taxonomy" id="32473"/>
    <lineage>
        <taxon>Eukaryota</taxon>
        <taxon>Metazoa</taxon>
        <taxon>Chordata</taxon>
        <taxon>Craniata</taxon>
        <taxon>Vertebrata</taxon>
        <taxon>Euteleostomi</taxon>
        <taxon>Actinopterygii</taxon>
        <taxon>Neopterygii</taxon>
        <taxon>Teleostei</taxon>
        <taxon>Neoteleostei</taxon>
        <taxon>Acanthomorphata</taxon>
        <taxon>Ovalentaria</taxon>
        <taxon>Atherinomorphae</taxon>
        <taxon>Cyprinodontiformes</taxon>
        <taxon>Poeciliidae</taxon>
        <taxon>Poeciliinae</taxon>
        <taxon>Xiphophorus</taxon>
    </lineage>
</organism>
<dbReference type="PRINTS" id="PR00756">
    <property type="entry name" value="ALADIPTASE"/>
</dbReference>
<dbReference type="GO" id="GO:0005886">
    <property type="term" value="C:plasma membrane"/>
    <property type="evidence" value="ECO:0007669"/>
    <property type="project" value="TreeGrafter"/>
</dbReference>
<keyword evidence="11" id="KW-0106">Calcium</keyword>
<evidence type="ECO:0000256" key="10">
    <source>
        <dbReference type="ARBA" id="ARBA00022833"/>
    </source>
</evidence>
<accession>A0A3B5LLW4</accession>
<evidence type="ECO:0000256" key="4">
    <source>
        <dbReference type="ARBA" id="ARBA00011748"/>
    </source>
</evidence>
<name>A0A3B5LLW4_9TELE</name>
<comment type="catalytic activity">
    <reaction evidence="1">
        <text>Release of N-terminal glutamate (and to a lesser extent aspartate) from a peptide.</text>
        <dbReference type="EC" id="3.4.11.7"/>
    </reaction>
</comment>
<keyword evidence="8" id="KW-0479">Metal-binding</keyword>
<dbReference type="PANTHER" id="PTHR11533:SF276">
    <property type="entry name" value="GLUTAMYL AMINOPEPTIDASE"/>
    <property type="match status" value="1"/>
</dbReference>
<evidence type="ECO:0000259" key="13">
    <source>
        <dbReference type="Pfam" id="PF01433"/>
    </source>
</evidence>
<dbReference type="Proteomes" id="UP000261380">
    <property type="component" value="Unplaced"/>
</dbReference>
<evidence type="ECO:0000256" key="7">
    <source>
        <dbReference type="ARBA" id="ARBA00022670"/>
    </source>
</evidence>
<sequence>MENWGLITYRETNLLYDEEESSSSNKQRVASVIAHELVHQWFGNIVTMDWWDDLWLNEGFASFFEYIGVEEAEPTWDMVSSSRDIVIISDVLPVMVDDALVSSHPIIVDVSSPAEITSVFDGISYSKVKTFSDFLKHYKYLKDFYFKNAKTANFWASLAEVC</sequence>
<reference evidence="14" key="1">
    <citation type="submission" date="2025-08" db="UniProtKB">
        <authorList>
            <consortium name="Ensembl"/>
        </authorList>
    </citation>
    <scope>IDENTIFICATION</scope>
</reference>
<dbReference type="InterPro" id="IPR014782">
    <property type="entry name" value="Peptidase_M1_dom"/>
</dbReference>
<evidence type="ECO:0000256" key="11">
    <source>
        <dbReference type="ARBA" id="ARBA00022837"/>
    </source>
</evidence>
<protein>
    <recommendedName>
        <fullName evidence="5">glutamyl aminopeptidase</fullName>
        <ecNumber evidence="5">3.4.11.7</ecNumber>
    </recommendedName>
</protein>
<dbReference type="InterPro" id="IPR050344">
    <property type="entry name" value="Peptidase_M1_aminopeptidases"/>
</dbReference>
<evidence type="ECO:0000256" key="9">
    <source>
        <dbReference type="ARBA" id="ARBA00022801"/>
    </source>
</evidence>
<dbReference type="GO" id="GO:0043171">
    <property type="term" value="P:peptide catabolic process"/>
    <property type="evidence" value="ECO:0007669"/>
    <property type="project" value="TreeGrafter"/>
</dbReference>
<dbReference type="GO" id="GO:0005615">
    <property type="term" value="C:extracellular space"/>
    <property type="evidence" value="ECO:0007669"/>
    <property type="project" value="TreeGrafter"/>
</dbReference>
<evidence type="ECO:0000256" key="1">
    <source>
        <dbReference type="ARBA" id="ARBA00001703"/>
    </source>
</evidence>
<dbReference type="Gene3D" id="1.10.390.10">
    <property type="entry name" value="Neutral Protease Domain 2"/>
    <property type="match status" value="1"/>
</dbReference>
<keyword evidence="6" id="KW-0031">Aminopeptidase</keyword>
<dbReference type="Pfam" id="PF01433">
    <property type="entry name" value="Peptidase_M1"/>
    <property type="match status" value="1"/>
</dbReference>
<dbReference type="STRING" id="32473.ENSXCOP00000011942"/>
<reference evidence="14" key="2">
    <citation type="submission" date="2025-09" db="UniProtKB">
        <authorList>
            <consortium name="Ensembl"/>
        </authorList>
    </citation>
    <scope>IDENTIFICATION</scope>
</reference>
<feature type="domain" description="Peptidase M1 membrane alanine aminopeptidase" evidence="13">
    <location>
        <begin position="1"/>
        <end position="160"/>
    </location>
</feature>
<dbReference type="GO" id="GO:0005737">
    <property type="term" value="C:cytoplasm"/>
    <property type="evidence" value="ECO:0007669"/>
    <property type="project" value="TreeGrafter"/>
</dbReference>
<dbReference type="GO" id="GO:0006508">
    <property type="term" value="P:proteolysis"/>
    <property type="evidence" value="ECO:0007669"/>
    <property type="project" value="UniProtKB-KW"/>
</dbReference>
<evidence type="ECO:0000313" key="15">
    <source>
        <dbReference type="Proteomes" id="UP000261380"/>
    </source>
</evidence>
<dbReference type="SUPFAM" id="SSF55486">
    <property type="entry name" value="Metalloproteases ('zincins'), catalytic domain"/>
    <property type="match status" value="1"/>
</dbReference>
<dbReference type="GeneTree" id="ENSGT00940000156946"/>
<comment type="similarity">
    <text evidence="3">Belongs to the peptidase M1 family.</text>
</comment>
<dbReference type="Ensembl" id="ENSXCOT00000012080.1">
    <property type="protein sequence ID" value="ENSXCOP00000011942.1"/>
    <property type="gene ID" value="ENSXCOG00000008993.1"/>
</dbReference>
<dbReference type="EC" id="3.4.11.7" evidence="5"/>
<proteinExistence type="inferred from homology"/>
<dbReference type="InterPro" id="IPR001930">
    <property type="entry name" value="Peptidase_M1"/>
</dbReference>
<keyword evidence="10" id="KW-0862">Zinc</keyword>
<dbReference type="PANTHER" id="PTHR11533">
    <property type="entry name" value="PROTEASE M1 ZINC METALLOPROTEASE"/>
    <property type="match status" value="1"/>
</dbReference>
<dbReference type="GO" id="GO:0042277">
    <property type="term" value="F:peptide binding"/>
    <property type="evidence" value="ECO:0007669"/>
    <property type="project" value="TreeGrafter"/>
</dbReference>
<dbReference type="AlphaFoldDB" id="A0A3B5LLW4"/>
<evidence type="ECO:0000256" key="6">
    <source>
        <dbReference type="ARBA" id="ARBA00022438"/>
    </source>
</evidence>
<keyword evidence="9" id="KW-0378">Hydrolase</keyword>
<evidence type="ECO:0000256" key="12">
    <source>
        <dbReference type="ARBA" id="ARBA00023049"/>
    </source>
</evidence>
<dbReference type="GO" id="GO:0070006">
    <property type="term" value="F:metalloaminopeptidase activity"/>
    <property type="evidence" value="ECO:0007669"/>
    <property type="project" value="TreeGrafter"/>
</dbReference>
<comment type="subunit">
    <text evidence="4">Homodimer; disulfide-linked.</text>
</comment>
<dbReference type="InterPro" id="IPR027268">
    <property type="entry name" value="Peptidase_M4/M1_CTD_sf"/>
</dbReference>
<evidence type="ECO:0000256" key="3">
    <source>
        <dbReference type="ARBA" id="ARBA00010136"/>
    </source>
</evidence>
<keyword evidence="7" id="KW-0645">Protease</keyword>
<evidence type="ECO:0000256" key="8">
    <source>
        <dbReference type="ARBA" id="ARBA00022723"/>
    </source>
</evidence>
<evidence type="ECO:0000313" key="14">
    <source>
        <dbReference type="Ensembl" id="ENSXCOP00000011942.1"/>
    </source>
</evidence>
<keyword evidence="12" id="KW-0482">Metalloprotease</keyword>
<evidence type="ECO:0000256" key="5">
    <source>
        <dbReference type="ARBA" id="ARBA00012567"/>
    </source>
</evidence>
<keyword evidence="15" id="KW-1185">Reference proteome</keyword>
<evidence type="ECO:0000256" key="2">
    <source>
        <dbReference type="ARBA" id="ARBA00001947"/>
    </source>
</evidence>
<dbReference type="GO" id="GO:0004230">
    <property type="term" value="F:glutamyl aminopeptidase activity"/>
    <property type="evidence" value="ECO:0007669"/>
    <property type="project" value="UniProtKB-EC"/>
</dbReference>
<dbReference type="GO" id="GO:0008270">
    <property type="term" value="F:zinc ion binding"/>
    <property type="evidence" value="ECO:0007669"/>
    <property type="project" value="InterPro"/>
</dbReference>
<comment type="cofactor">
    <cofactor evidence="2">
        <name>Zn(2+)</name>
        <dbReference type="ChEBI" id="CHEBI:29105"/>
    </cofactor>
</comment>